<dbReference type="InterPro" id="IPR036388">
    <property type="entry name" value="WH-like_DNA-bd_sf"/>
</dbReference>
<sequence length="582" mass="66430">MTKIYCVLENQHAATDISSSITSSSAIWPIPSTPSPKRGPLTRTFSTISNLAPQKKKLTVSLSYNNNNVLPNVHDHQCSNEVVAKRYDDLRIDLKPCLLYLALFPKYYNVPVRRLLRLWLAEGFVERNPSPEDVVQKHFEDLVDQGMIQITKFRSDNSPKQCRLVPVFHDYLLPKAQDIGLLYIHHNWKNLEDVTGPFGVRRMIPQMGPTTGALTNSNSVWANKFNPSLLRSYVSFNRPHKDMPATEVGLLLGRIVNSDFRLLKVLDLEGVNKPTLPNKLDHLYLLKYLGLRRTYLDHLPESVGKLYHLETLDLKHTNINSLPNSIWKLKHLRYLNLNNVRLSMPPSISSTLVTLWGLVLDDKISANELEGLLMLLHLRELGIKFQLTTRSQGVLLNWIQKLVDLQSLRLLSVNGSGQASKLVLKTLATLNKLSHLNLYGNLERLPTANEFPPTVKVLTLSISQLNKDPMETLGQLPCLIVLRLLGDSFMGKRMVCLRGGFKQLEVLKMWKLEGLEEWDVEEEAMESLKELDIRCCHKLKNIPCRLLIKPKRLEILKLTDMPDDFVDRIKRRISTDTTLTAN</sequence>
<dbReference type="InterPro" id="IPR058922">
    <property type="entry name" value="WHD_DRP"/>
</dbReference>
<dbReference type="Proteomes" id="UP000215914">
    <property type="component" value="Unassembled WGS sequence"/>
</dbReference>
<comment type="caution">
    <text evidence="6">The sequence shown here is derived from an EMBL/GenBank/DDBJ whole genome shotgun (WGS) entry which is preliminary data.</text>
</comment>
<feature type="domain" description="Disease resistance R13L4/SHOC-2-like LRR" evidence="5">
    <location>
        <begin position="258"/>
        <end position="535"/>
    </location>
</feature>
<evidence type="ECO:0000259" key="4">
    <source>
        <dbReference type="Pfam" id="PF23559"/>
    </source>
</evidence>
<dbReference type="SUPFAM" id="SSF52058">
    <property type="entry name" value="L domain-like"/>
    <property type="match status" value="1"/>
</dbReference>
<dbReference type="Gene3D" id="1.10.10.10">
    <property type="entry name" value="Winged helix-like DNA-binding domain superfamily/Winged helix DNA-binding domain"/>
    <property type="match status" value="1"/>
</dbReference>
<gene>
    <name evidence="6" type="ORF">HanXRQr2_Chr08g0339991</name>
</gene>
<dbReference type="AlphaFoldDB" id="A0A9K3IEX2"/>
<evidence type="ECO:0000256" key="1">
    <source>
        <dbReference type="ARBA" id="ARBA00022737"/>
    </source>
</evidence>
<dbReference type="Gene3D" id="3.80.10.10">
    <property type="entry name" value="Ribonuclease Inhibitor"/>
    <property type="match status" value="1"/>
</dbReference>
<evidence type="ECO:0000259" key="5">
    <source>
        <dbReference type="Pfam" id="PF23598"/>
    </source>
</evidence>
<dbReference type="PANTHER" id="PTHR23155">
    <property type="entry name" value="DISEASE RESISTANCE PROTEIN RP"/>
    <property type="match status" value="1"/>
</dbReference>
<dbReference type="Pfam" id="PF23598">
    <property type="entry name" value="LRR_14"/>
    <property type="match status" value="1"/>
</dbReference>
<dbReference type="InterPro" id="IPR032675">
    <property type="entry name" value="LRR_dom_sf"/>
</dbReference>
<dbReference type="InterPro" id="IPR055414">
    <property type="entry name" value="LRR_R13L4/SHOC2-like"/>
</dbReference>
<protein>
    <submittedName>
        <fullName evidence="6">Leucine-rich repeat domain superfamily</fullName>
    </submittedName>
</protein>
<dbReference type="PANTHER" id="PTHR23155:SF955">
    <property type="entry name" value="AAA+ ATPASE DOMAIN-CONTAINING PROTEIN"/>
    <property type="match status" value="1"/>
</dbReference>
<evidence type="ECO:0000256" key="3">
    <source>
        <dbReference type="ARBA" id="ARBA00022821"/>
    </source>
</evidence>
<dbReference type="InterPro" id="IPR044974">
    <property type="entry name" value="Disease_R_plants"/>
</dbReference>
<feature type="domain" description="Disease resistance protein winged helix" evidence="4">
    <location>
        <begin position="103"/>
        <end position="170"/>
    </location>
</feature>
<dbReference type="GO" id="GO:0006952">
    <property type="term" value="P:defense response"/>
    <property type="evidence" value="ECO:0007669"/>
    <property type="project" value="UniProtKB-KW"/>
</dbReference>
<dbReference type="EMBL" id="MNCJ02000323">
    <property type="protein sequence ID" value="KAF5795465.1"/>
    <property type="molecule type" value="Genomic_DNA"/>
</dbReference>
<organism evidence="6 7">
    <name type="scientific">Helianthus annuus</name>
    <name type="common">Common sunflower</name>
    <dbReference type="NCBI Taxonomy" id="4232"/>
    <lineage>
        <taxon>Eukaryota</taxon>
        <taxon>Viridiplantae</taxon>
        <taxon>Streptophyta</taxon>
        <taxon>Embryophyta</taxon>
        <taxon>Tracheophyta</taxon>
        <taxon>Spermatophyta</taxon>
        <taxon>Magnoliopsida</taxon>
        <taxon>eudicotyledons</taxon>
        <taxon>Gunneridae</taxon>
        <taxon>Pentapetalae</taxon>
        <taxon>asterids</taxon>
        <taxon>campanulids</taxon>
        <taxon>Asterales</taxon>
        <taxon>Asteraceae</taxon>
        <taxon>Asteroideae</taxon>
        <taxon>Heliantheae alliance</taxon>
        <taxon>Heliantheae</taxon>
        <taxon>Helianthus</taxon>
    </lineage>
</organism>
<dbReference type="Gramene" id="mRNA:HanXRQr2_Chr08g0339991">
    <property type="protein sequence ID" value="CDS:HanXRQr2_Chr08g0339991.1"/>
    <property type="gene ID" value="HanXRQr2_Chr08g0339991"/>
</dbReference>
<accession>A0A9K3IEX2</accession>
<evidence type="ECO:0000256" key="2">
    <source>
        <dbReference type="ARBA" id="ARBA00022741"/>
    </source>
</evidence>
<reference evidence="6" key="1">
    <citation type="journal article" date="2017" name="Nature">
        <title>The sunflower genome provides insights into oil metabolism, flowering and Asterid evolution.</title>
        <authorList>
            <person name="Badouin H."/>
            <person name="Gouzy J."/>
            <person name="Grassa C.J."/>
            <person name="Murat F."/>
            <person name="Staton S.E."/>
            <person name="Cottret L."/>
            <person name="Lelandais-Briere C."/>
            <person name="Owens G.L."/>
            <person name="Carrere S."/>
            <person name="Mayjonade B."/>
            <person name="Legrand L."/>
            <person name="Gill N."/>
            <person name="Kane N.C."/>
            <person name="Bowers J.E."/>
            <person name="Hubner S."/>
            <person name="Bellec A."/>
            <person name="Berard A."/>
            <person name="Berges H."/>
            <person name="Blanchet N."/>
            <person name="Boniface M.C."/>
            <person name="Brunel D."/>
            <person name="Catrice O."/>
            <person name="Chaidir N."/>
            <person name="Claudel C."/>
            <person name="Donnadieu C."/>
            <person name="Faraut T."/>
            <person name="Fievet G."/>
            <person name="Helmstetter N."/>
            <person name="King M."/>
            <person name="Knapp S.J."/>
            <person name="Lai Z."/>
            <person name="Le Paslier M.C."/>
            <person name="Lippi Y."/>
            <person name="Lorenzon L."/>
            <person name="Mandel J.R."/>
            <person name="Marage G."/>
            <person name="Marchand G."/>
            <person name="Marquand E."/>
            <person name="Bret-Mestries E."/>
            <person name="Morien E."/>
            <person name="Nambeesan S."/>
            <person name="Nguyen T."/>
            <person name="Pegot-Espagnet P."/>
            <person name="Pouilly N."/>
            <person name="Raftis F."/>
            <person name="Sallet E."/>
            <person name="Schiex T."/>
            <person name="Thomas J."/>
            <person name="Vandecasteele C."/>
            <person name="Vares D."/>
            <person name="Vear F."/>
            <person name="Vautrin S."/>
            <person name="Crespi M."/>
            <person name="Mangin B."/>
            <person name="Burke J.M."/>
            <person name="Salse J."/>
            <person name="Munos S."/>
            <person name="Vincourt P."/>
            <person name="Rieseberg L.H."/>
            <person name="Langlade N.B."/>
        </authorList>
    </citation>
    <scope>NUCLEOTIDE SEQUENCE</scope>
    <source>
        <tissue evidence="6">Leaves</tissue>
    </source>
</reference>
<evidence type="ECO:0000313" key="6">
    <source>
        <dbReference type="EMBL" id="KAF5795465.1"/>
    </source>
</evidence>
<proteinExistence type="predicted"/>
<dbReference type="Pfam" id="PF23559">
    <property type="entry name" value="WHD_DRP"/>
    <property type="match status" value="1"/>
</dbReference>
<keyword evidence="3" id="KW-0611">Plant defense</keyword>
<keyword evidence="7" id="KW-1185">Reference proteome</keyword>
<keyword evidence="2" id="KW-0547">Nucleotide-binding</keyword>
<evidence type="ECO:0000313" key="7">
    <source>
        <dbReference type="Proteomes" id="UP000215914"/>
    </source>
</evidence>
<reference evidence="6" key="2">
    <citation type="submission" date="2020-06" db="EMBL/GenBank/DDBJ databases">
        <title>Helianthus annuus Genome sequencing and assembly Release 2.</title>
        <authorList>
            <person name="Gouzy J."/>
            <person name="Langlade N."/>
            <person name="Munos S."/>
        </authorList>
    </citation>
    <scope>NUCLEOTIDE SEQUENCE</scope>
    <source>
        <tissue evidence="6">Leaves</tissue>
    </source>
</reference>
<name>A0A9K3IEX2_HELAN</name>
<keyword evidence="1" id="KW-0677">Repeat</keyword>